<keyword evidence="9" id="KW-1185">Reference proteome</keyword>
<dbReference type="InterPro" id="IPR023562">
    <property type="entry name" value="ClpP/TepA"/>
</dbReference>
<dbReference type="PANTHER" id="PTHR10381">
    <property type="entry name" value="ATP-DEPENDENT CLP PROTEASE PROTEOLYTIC SUBUNIT"/>
    <property type="match status" value="1"/>
</dbReference>
<dbReference type="STRING" id="1229783.C273_01735"/>
<organism evidence="8 9">
    <name type="scientific">Staphylococcus massiliensis S46</name>
    <dbReference type="NCBI Taxonomy" id="1229783"/>
    <lineage>
        <taxon>Bacteria</taxon>
        <taxon>Bacillati</taxon>
        <taxon>Bacillota</taxon>
        <taxon>Bacilli</taxon>
        <taxon>Bacillales</taxon>
        <taxon>Staphylococcaceae</taxon>
        <taxon>Staphylococcus</taxon>
    </lineage>
</organism>
<feature type="region of interest" description="Disordered" evidence="7">
    <location>
        <begin position="239"/>
        <end position="260"/>
    </location>
</feature>
<dbReference type="GO" id="GO:0051117">
    <property type="term" value="F:ATPase binding"/>
    <property type="evidence" value="ECO:0007669"/>
    <property type="project" value="TreeGrafter"/>
</dbReference>
<dbReference type="InterPro" id="IPR029045">
    <property type="entry name" value="ClpP/crotonase-like_dom_sf"/>
</dbReference>
<name>K9ASE7_9STAP</name>
<dbReference type="GO" id="GO:0006515">
    <property type="term" value="P:protein quality control for misfolded or incompletely synthesized proteins"/>
    <property type="evidence" value="ECO:0007669"/>
    <property type="project" value="TreeGrafter"/>
</dbReference>
<gene>
    <name evidence="8" type="ORF">C273_01735</name>
</gene>
<evidence type="ECO:0000256" key="2">
    <source>
        <dbReference type="ARBA" id="ARBA00022490"/>
    </source>
</evidence>
<dbReference type="CDD" id="cd07016">
    <property type="entry name" value="S14_ClpP_1"/>
    <property type="match status" value="1"/>
</dbReference>
<keyword evidence="4" id="KW-0378">Hydrolase</keyword>
<keyword evidence="2" id="KW-0963">Cytoplasm</keyword>
<evidence type="ECO:0000313" key="9">
    <source>
        <dbReference type="Proteomes" id="UP000009885"/>
    </source>
</evidence>
<dbReference type="OrthoDB" id="9806592at2"/>
<evidence type="ECO:0000313" key="8">
    <source>
        <dbReference type="EMBL" id="EKU50323.1"/>
    </source>
</evidence>
<evidence type="ECO:0000256" key="1">
    <source>
        <dbReference type="ARBA" id="ARBA00007039"/>
    </source>
</evidence>
<dbReference type="Pfam" id="PF00574">
    <property type="entry name" value="CLP_protease"/>
    <property type="match status" value="1"/>
</dbReference>
<protein>
    <recommendedName>
        <fullName evidence="6">ATP-dependent Clp protease proteolytic subunit</fullName>
    </recommendedName>
</protein>
<evidence type="ECO:0000256" key="5">
    <source>
        <dbReference type="ARBA" id="ARBA00022825"/>
    </source>
</evidence>
<dbReference type="PANTHER" id="PTHR10381:SF70">
    <property type="entry name" value="ATP-DEPENDENT CLP PROTEASE PROTEOLYTIC SUBUNIT"/>
    <property type="match status" value="1"/>
</dbReference>
<dbReference type="AlphaFoldDB" id="K9ASE7"/>
<comment type="similarity">
    <text evidence="1 6">Belongs to the peptidase S14 family.</text>
</comment>
<reference evidence="8 9" key="1">
    <citation type="journal article" date="2013" name="Genome Announc.">
        <title>Genome Sequence of Staphylococcus massiliensis Strain S46, Isolated from the Surface of Healthy Human Skin.</title>
        <authorList>
            <person name="Srivastav R."/>
            <person name="Singh A."/>
            <person name="Jangir P.K."/>
            <person name="Kumari C."/>
            <person name="Muduli S."/>
            <person name="Sharma R."/>
        </authorList>
    </citation>
    <scope>NUCLEOTIDE SEQUENCE [LARGE SCALE GENOMIC DNA]</scope>
    <source>
        <strain evidence="8 9">S46</strain>
    </source>
</reference>
<dbReference type="GO" id="GO:0009368">
    <property type="term" value="C:endopeptidase Clp complex"/>
    <property type="evidence" value="ECO:0007669"/>
    <property type="project" value="TreeGrafter"/>
</dbReference>
<evidence type="ECO:0000256" key="4">
    <source>
        <dbReference type="ARBA" id="ARBA00022801"/>
    </source>
</evidence>
<proteinExistence type="inferred from homology"/>
<dbReference type="InterPro" id="IPR001907">
    <property type="entry name" value="ClpP"/>
</dbReference>
<feature type="compositionally biased region" description="Basic and acidic residues" evidence="7">
    <location>
        <begin position="239"/>
        <end position="249"/>
    </location>
</feature>
<dbReference type="SUPFAM" id="SSF52096">
    <property type="entry name" value="ClpP/crotonase"/>
    <property type="match status" value="1"/>
</dbReference>
<evidence type="ECO:0000256" key="7">
    <source>
        <dbReference type="SAM" id="MobiDB-lite"/>
    </source>
</evidence>
<dbReference type="NCBIfam" id="NF045542">
    <property type="entry name" value="Clp_rel_HeadMat"/>
    <property type="match status" value="1"/>
</dbReference>
<comment type="caution">
    <text evidence="8">The sequence shown here is derived from an EMBL/GenBank/DDBJ whole genome shotgun (WGS) entry which is preliminary data.</text>
</comment>
<dbReference type="eggNOG" id="COG0740">
    <property type="taxonomic scope" value="Bacteria"/>
</dbReference>
<dbReference type="Proteomes" id="UP000009885">
    <property type="component" value="Unassembled WGS sequence"/>
</dbReference>
<evidence type="ECO:0000256" key="6">
    <source>
        <dbReference type="RuleBase" id="RU003567"/>
    </source>
</evidence>
<accession>K9ASE7</accession>
<dbReference type="GO" id="GO:0004252">
    <property type="term" value="F:serine-type endopeptidase activity"/>
    <property type="evidence" value="ECO:0007669"/>
    <property type="project" value="InterPro"/>
</dbReference>
<sequence>MKIDRSKGFFNAKKVSDKKAAIDIYGDIVDDKYTESETSAISFRDALNELGDVKEIDVTINSPGGSVFSGINIFNQIVNHPAHVTVNISGLAASIASVIAMAADTVKISSNSMLMIHEVWAPFVGNHRDMKKFAEDLEKINQTVFNSYLSKNPELDHDELKTMMANETWLTAQEALNLGLVDEVTGANKAVARISKEMEGHFKNMPNLNNEEPKQEVTAEEVVGLLEEIKSDLKTLLEKAEGAPKKEESETPNNFMKLFK</sequence>
<dbReference type="Gene3D" id="3.90.226.10">
    <property type="entry name" value="2-enoyl-CoA Hydratase, Chain A, domain 1"/>
    <property type="match status" value="1"/>
</dbReference>
<evidence type="ECO:0000256" key="3">
    <source>
        <dbReference type="ARBA" id="ARBA00022670"/>
    </source>
</evidence>
<dbReference type="RefSeq" id="WP_009382084.1">
    <property type="nucleotide sequence ID" value="NZ_AMSQ01000002.1"/>
</dbReference>
<dbReference type="EMBL" id="AMSQ01000002">
    <property type="protein sequence ID" value="EKU50323.1"/>
    <property type="molecule type" value="Genomic_DNA"/>
</dbReference>
<keyword evidence="3 8" id="KW-0645">Protease</keyword>
<dbReference type="PATRIC" id="fig|1229783.3.peg.353"/>
<keyword evidence="5" id="KW-0720">Serine protease</keyword>
<dbReference type="GO" id="GO:0004176">
    <property type="term" value="F:ATP-dependent peptidase activity"/>
    <property type="evidence" value="ECO:0007669"/>
    <property type="project" value="InterPro"/>
</dbReference>
<dbReference type="PRINTS" id="PR00127">
    <property type="entry name" value="CLPPROTEASEP"/>
</dbReference>